<keyword evidence="6 7" id="KW-0472">Membrane</keyword>
<evidence type="ECO:0000313" key="9">
    <source>
        <dbReference type="EMBL" id="KAB1438771.1"/>
    </source>
</evidence>
<feature type="transmembrane region" description="Helical" evidence="7">
    <location>
        <begin position="86"/>
        <end position="105"/>
    </location>
</feature>
<keyword evidence="4 7" id="KW-0812">Transmembrane</keyword>
<evidence type="ECO:0000256" key="2">
    <source>
        <dbReference type="ARBA" id="ARBA00022448"/>
    </source>
</evidence>
<dbReference type="GO" id="GO:0055085">
    <property type="term" value="P:transmembrane transport"/>
    <property type="evidence" value="ECO:0007669"/>
    <property type="project" value="InterPro"/>
</dbReference>
<feature type="domain" description="ABC transmembrane type-1" evidence="8">
    <location>
        <begin position="80"/>
        <end position="290"/>
    </location>
</feature>
<reference evidence="9 10" key="1">
    <citation type="submission" date="2019-09" db="EMBL/GenBank/DDBJ databases">
        <authorList>
            <person name="Valk L.C."/>
        </authorList>
    </citation>
    <scope>NUCLEOTIDE SEQUENCE [LARGE SCALE GENOMIC DNA]</scope>
    <source>
        <strain evidence="9">GalUA</strain>
    </source>
</reference>
<comment type="similarity">
    <text evidence="7">Belongs to the binding-protein-dependent transport system permease family.</text>
</comment>
<evidence type="ECO:0000256" key="4">
    <source>
        <dbReference type="ARBA" id="ARBA00022692"/>
    </source>
</evidence>
<dbReference type="InterPro" id="IPR000515">
    <property type="entry name" value="MetI-like"/>
</dbReference>
<keyword evidence="2 7" id="KW-0813">Transport</keyword>
<dbReference type="SUPFAM" id="SSF161098">
    <property type="entry name" value="MetI-like"/>
    <property type="match status" value="1"/>
</dbReference>
<dbReference type="GO" id="GO:0005886">
    <property type="term" value="C:plasma membrane"/>
    <property type="evidence" value="ECO:0007669"/>
    <property type="project" value="UniProtKB-SubCell"/>
</dbReference>
<dbReference type="Proteomes" id="UP000461768">
    <property type="component" value="Unassembled WGS sequence"/>
</dbReference>
<dbReference type="PANTHER" id="PTHR43227">
    <property type="entry name" value="BLL4140 PROTEIN"/>
    <property type="match status" value="1"/>
</dbReference>
<dbReference type="Pfam" id="PF00528">
    <property type="entry name" value="BPD_transp_1"/>
    <property type="match status" value="1"/>
</dbReference>
<evidence type="ECO:0000259" key="8">
    <source>
        <dbReference type="PROSITE" id="PS50928"/>
    </source>
</evidence>
<evidence type="ECO:0000256" key="7">
    <source>
        <dbReference type="RuleBase" id="RU363032"/>
    </source>
</evidence>
<proteinExistence type="inferred from homology"/>
<accession>A0A7V7QLM8</accession>
<feature type="transmembrane region" description="Helical" evidence="7">
    <location>
        <begin position="20"/>
        <end position="38"/>
    </location>
</feature>
<comment type="subcellular location">
    <subcellularLocation>
        <location evidence="1 7">Cell membrane</location>
        <topology evidence="1 7">Multi-pass membrane protein</topology>
    </subcellularLocation>
</comment>
<evidence type="ECO:0000256" key="6">
    <source>
        <dbReference type="ARBA" id="ARBA00023136"/>
    </source>
</evidence>
<sequence>MIKNNSWKKKGKYIQKNWQLYIIFMLPAFLLTVIFKYLPMGGVLLAFKDYSAMKGIIGSEWVGGKYFQRFLSSPDFMNYLLNTLKVSLYGLAWGFPVPIILALLLNRIKRTGMKKKIQLIVYAPNFISVIVLCGMVRIFLSPVGPLNNLLGTSYNFMTMPSAFRSIYIASGIWQGAGWASIMYTAALANASKELTEAAVIDGANVFQQIKNVDLPAIKSIIVIQFILQAGNAMSVGFEKAYALQTDMNIEASEILATYVYKLGLLNGDYGFSTAVGLFNSIINIVLLIIVNKVVAKINDGQGL</sequence>
<dbReference type="Gene3D" id="1.10.3720.10">
    <property type="entry name" value="MetI-like"/>
    <property type="match status" value="1"/>
</dbReference>
<keyword evidence="3" id="KW-1003">Cell membrane</keyword>
<keyword evidence="5 7" id="KW-1133">Transmembrane helix</keyword>
<dbReference type="CDD" id="cd06261">
    <property type="entry name" value="TM_PBP2"/>
    <property type="match status" value="1"/>
</dbReference>
<dbReference type="PROSITE" id="PS50928">
    <property type="entry name" value="ABC_TM1"/>
    <property type="match status" value="1"/>
</dbReference>
<feature type="transmembrane region" description="Helical" evidence="7">
    <location>
        <begin position="117"/>
        <end position="140"/>
    </location>
</feature>
<dbReference type="EMBL" id="WAGX01000005">
    <property type="protein sequence ID" value="KAB1438771.1"/>
    <property type="molecule type" value="Genomic_DNA"/>
</dbReference>
<evidence type="ECO:0000256" key="1">
    <source>
        <dbReference type="ARBA" id="ARBA00004651"/>
    </source>
</evidence>
<dbReference type="InterPro" id="IPR050809">
    <property type="entry name" value="UgpAE/MalFG_permease"/>
</dbReference>
<feature type="transmembrane region" description="Helical" evidence="7">
    <location>
        <begin position="269"/>
        <end position="290"/>
    </location>
</feature>
<organism evidence="9 10">
    <name type="scientific">Candidatus Galacturonatibacter soehngenii</name>
    <dbReference type="NCBI Taxonomy" id="2307010"/>
    <lineage>
        <taxon>Bacteria</taxon>
        <taxon>Bacillati</taxon>
        <taxon>Bacillota</taxon>
        <taxon>Clostridia</taxon>
        <taxon>Lachnospirales</taxon>
        <taxon>Lachnospiraceae</taxon>
        <taxon>Candidatus Galacturonatibacter</taxon>
    </lineage>
</organism>
<gene>
    <name evidence="9" type="ORF">F7O84_13370</name>
</gene>
<comment type="caution">
    <text evidence="9">The sequence shown here is derived from an EMBL/GenBank/DDBJ whole genome shotgun (WGS) entry which is preliminary data.</text>
</comment>
<keyword evidence="10" id="KW-1185">Reference proteome</keyword>
<dbReference type="InterPro" id="IPR035906">
    <property type="entry name" value="MetI-like_sf"/>
</dbReference>
<evidence type="ECO:0000256" key="5">
    <source>
        <dbReference type="ARBA" id="ARBA00022989"/>
    </source>
</evidence>
<evidence type="ECO:0000313" key="10">
    <source>
        <dbReference type="Proteomes" id="UP000461768"/>
    </source>
</evidence>
<dbReference type="PANTHER" id="PTHR43227:SF11">
    <property type="entry name" value="BLL4140 PROTEIN"/>
    <property type="match status" value="1"/>
</dbReference>
<dbReference type="RefSeq" id="WP_151146760.1">
    <property type="nucleotide sequence ID" value="NZ_WAGX01000005.1"/>
</dbReference>
<dbReference type="AlphaFoldDB" id="A0A7V7QLM8"/>
<reference evidence="9 10" key="2">
    <citation type="submission" date="2020-02" db="EMBL/GenBank/DDBJ databases">
        <title>Candidatus Galacturonibacter soehngenii shows hetero-acetogenic catabolism of galacturonic acid but lacks a canonical carbon monoxide dehydrogenase/acetyl-CoA synthase complex.</title>
        <authorList>
            <person name="Diender M."/>
            <person name="Stouten G.R."/>
            <person name="Petersen J.F."/>
            <person name="Nielsen P.H."/>
            <person name="Dueholm M.S."/>
            <person name="Pronk J.T."/>
            <person name="Van Loosdrecht M.C.M."/>
        </authorList>
    </citation>
    <scope>NUCLEOTIDE SEQUENCE [LARGE SCALE GENOMIC DNA]</scope>
    <source>
        <strain evidence="9">GalUA</strain>
    </source>
</reference>
<name>A0A7V7QLM8_9FIRM</name>
<protein>
    <submittedName>
        <fullName evidence="9">Sugar ABC transporter permease</fullName>
    </submittedName>
</protein>
<dbReference type="OrthoDB" id="2637002at2"/>
<evidence type="ECO:0000256" key="3">
    <source>
        <dbReference type="ARBA" id="ARBA00022475"/>
    </source>
</evidence>